<evidence type="ECO:0000313" key="3">
    <source>
        <dbReference type="Proteomes" id="UP000007089"/>
    </source>
</evidence>
<feature type="region of interest" description="Disordered" evidence="1">
    <location>
        <begin position="146"/>
        <end position="188"/>
    </location>
</feature>
<feature type="region of interest" description="Disordered" evidence="1">
    <location>
        <begin position="202"/>
        <end position="264"/>
    </location>
</feature>
<feature type="compositionally biased region" description="Basic and acidic residues" evidence="1">
    <location>
        <begin position="161"/>
        <end position="188"/>
    </location>
</feature>
<dbReference type="EMBL" id="CP001359">
    <property type="protein sequence ID" value="ACL65044.1"/>
    <property type="molecule type" value="Genomic_DNA"/>
</dbReference>
<feature type="compositionally biased region" description="Basic and acidic residues" evidence="1">
    <location>
        <begin position="202"/>
        <end position="218"/>
    </location>
</feature>
<sequence>MARRDALARELDGERSPEAARVRRLRRPPLAAWLLNALARERPEALAAVLEAGDGLRQAQARAVRGDGGALREAAAALHDAIAEALGAVRAIADAAGRGAAAAQLGPVERGLRAAATAAPAERAALRAGVLERLPEAGGLALLGGLAPQAGAAPEPPPRGRSRDAREQDRAGQRARAEAARRERERRRAWAEAERLERARKRAAERLRRAAQEVERAQRAMQAARAEAEAASAAAEAARARAQATTPTLPARPRRGGRAGGRAL</sequence>
<keyword evidence="3" id="KW-1185">Reference proteome</keyword>
<dbReference type="RefSeq" id="WP_012632971.1">
    <property type="nucleotide sequence ID" value="NC_011891.1"/>
</dbReference>
<accession>B8J5U7</accession>
<dbReference type="KEGG" id="acp:A2cp1_1701"/>
<organism evidence="2 3">
    <name type="scientific">Anaeromyxobacter dehalogenans (strain ATCC BAA-258 / DSM 21875 / 2CP-1)</name>
    <dbReference type="NCBI Taxonomy" id="455488"/>
    <lineage>
        <taxon>Bacteria</taxon>
        <taxon>Pseudomonadati</taxon>
        <taxon>Myxococcota</taxon>
        <taxon>Myxococcia</taxon>
        <taxon>Myxococcales</taxon>
        <taxon>Cystobacterineae</taxon>
        <taxon>Anaeromyxobacteraceae</taxon>
        <taxon>Anaeromyxobacter</taxon>
    </lineage>
</organism>
<dbReference type="HOGENOM" id="CLU_061970_2_0_7"/>
<feature type="compositionally biased region" description="Low complexity" evidence="1">
    <location>
        <begin position="219"/>
        <end position="251"/>
    </location>
</feature>
<name>B8J5U7_ANAD2</name>
<dbReference type="AlphaFoldDB" id="B8J5U7"/>
<feature type="region of interest" description="Disordered" evidence="1">
    <location>
        <begin position="1"/>
        <end position="21"/>
    </location>
</feature>
<protein>
    <submittedName>
        <fullName evidence="2">Uncharacterized protein</fullName>
    </submittedName>
</protein>
<evidence type="ECO:0000256" key="1">
    <source>
        <dbReference type="SAM" id="MobiDB-lite"/>
    </source>
</evidence>
<proteinExistence type="predicted"/>
<dbReference type="Proteomes" id="UP000007089">
    <property type="component" value="Chromosome"/>
</dbReference>
<evidence type="ECO:0000313" key="2">
    <source>
        <dbReference type="EMBL" id="ACL65044.1"/>
    </source>
</evidence>
<reference evidence="2" key="1">
    <citation type="submission" date="2009-01" db="EMBL/GenBank/DDBJ databases">
        <title>Complete sequence of Anaeromyxobacter dehalogenans 2CP-1.</title>
        <authorList>
            <consortium name="US DOE Joint Genome Institute"/>
            <person name="Lucas S."/>
            <person name="Copeland A."/>
            <person name="Lapidus A."/>
            <person name="Glavina del Rio T."/>
            <person name="Dalin E."/>
            <person name="Tice H."/>
            <person name="Bruce D."/>
            <person name="Goodwin L."/>
            <person name="Pitluck S."/>
            <person name="Saunders E."/>
            <person name="Brettin T."/>
            <person name="Detter J.C."/>
            <person name="Han C."/>
            <person name="Larimer F."/>
            <person name="Land M."/>
            <person name="Hauser L."/>
            <person name="Kyrpides N."/>
            <person name="Ovchinnikova G."/>
            <person name="Beliaev A.S."/>
            <person name="Richardson P."/>
        </authorList>
    </citation>
    <scope>NUCLEOTIDE SEQUENCE</scope>
    <source>
        <strain evidence="2">2CP-1</strain>
    </source>
</reference>
<gene>
    <name evidence="2" type="ordered locus">A2cp1_1701</name>
</gene>